<accession>A0A0C2YIS9</accession>
<dbReference type="InterPro" id="IPR006182">
    <property type="entry name" value="FliF_N_dom"/>
</dbReference>
<protein>
    <recommendedName>
        <fullName evidence="9">Flagellar M-ring protein</fullName>
    </recommendedName>
</protein>
<keyword evidence="6 11" id="KW-1133">Transmembrane helix</keyword>
<dbReference type="NCBIfam" id="TIGR00206">
    <property type="entry name" value="fliF"/>
    <property type="match status" value="1"/>
</dbReference>
<evidence type="ECO:0000256" key="5">
    <source>
        <dbReference type="ARBA" id="ARBA00022692"/>
    </source>
</evidence>
<dbReference type="PRINTS" id="PR01009">
    <property type="entry name" value="FLGMRINGFLIF"/>
</dbReference>
<keyword evidence="7 11" id="KW-0472">Membrane</keyword>
<evidence type="ECO:0000313" key="15">
    <source>
        <dbReference type="Proteomes" id="UP000031971"/>
    </source>
</evidence>
<dbReference type="STRING" id="272627.CCC_03801"/>
<dbReference type="PIRSF" id="PIRSF004862">
    <property type="entry name" value="FliF"/>
    <property type="match status" value="1"/>
</dbReference>
<dbReference type="GO" id="GO:0009431">
    <property type="term" value="C:bacterial-type flagellum basal body, MS ring"/>
    <property type="evidence" value="ECO:0007669"/>
    <property type="project" value="InterPro"/>
</dbReference>
<evidence type="ECO:0000256" key="1">
    <source>
        <dbReference type="ARBA" id="ARBA00004117"/>
    </source>
</evidence>
<keyword evidence="14" id="KW-0966">Cell projection</keyword>
<keyword evidence="14" id="KW-0969">Cilium</keyword>
<dbReference type="Pfam" id="PF01514">
    <property type="entry name" value="YscJ_FliF"/>
    <property type="match status" value="1"/>
</dbReference>
<reference evidence="14 15" key="1">
    <citation type="submission" date="2015-01" db="EMBL/GenBank/DDBJ databases">
        <title>Genome Sequence of Magnetospirillum magnetotacticum Strain MS-1.</title>
        <authorList>
            <person name="Marinov G.K."/>
            <person name="Smalley M.D."/>
            <person name="DeSalvo G."/>
        </authorList>
    </citation>
    <scope>NUCLEOTIDE SEQUENCE [LARGE SCALE GENOMIC DNA]</scope>
    <source>
        <strain evidence="14 15">MS-1</strain>
    </source>
</reference>
<keyword evidence="14" id="KW-0282">Flagellum</keyword>
<comment type="function">
    <text evidence="9">The M ring may be actively involved in energy transduction.</text>
</comment>
<dbReference type="InterPro" id="IPR045851">
    <property type="entry name" value="AMP-bd_C_sf"/>
</dbReference>
<evidence type="ECO:0000256" key="4">
    <source>
        <dbReference type="ARBA" id="ARBA00022475"/>
    </source>
</evidence>
<evidence type="ECO:0000256" key="2">
    <source>
        <dbReference type="ARBA" id="ARBA00004651"/>
    </source>
</evidence>
<dbReference type="Gene3D" id="3.30.300.30">
    <property type="match status" value="1"/>
</dbReference>
<dbReference type="GO" id="GO:0071973">
    <property type="term" value="P:bacterial-type flagellum-dependent cell motility"/>
    <property type="evidence" value="ECO:0007669"/>
    <property type="project" value="InterPro"/>
</dbReference>
<gene>
    <name evidence="14" type="ORF">CCC_03801</name>
</gene>
<evidence type="ECO:0000256" key="11">
    <source>
        <dbReference type="SAM" id="Phobius"/>
    </source>
</evidence>
<dbReference type="Pfam" id="PF08345">
    <property type="entry name" value="YscJ_FliF_C"/>
    <property type="match status" value="1"/>
</dbReference>
<dbReference type="PANTHER" id="PTHR30046">
    <property type="entry name" value="FLAGELLAR M-RING PROTEIN"/>
    <property type="match status" value="1"/>
</dbReference>
<evidence type="ECO:0000256" key="7">
    <source>
        <dbReference type="ARBA" id="ARBA00023136"/>
    </source>
</evidence>
<dbReference type="EMBL" id="JXSL01000022">
    <property type="protein sequence ID" value="KIL99629.1"/>
    <property type="molecule type" value="Genomic_DNA"/>
</dbReference>
<dbReference type="InterPro" id="IPR043427">
    <property type="entry name" value="YscJ/FliF"/>
</dbReference>
<evidence type="ECO:0000256" key="6">
    <source>
        <dbReference type="ARBA" id="ARBA00022989"/>
    </source>
</evidence>
<dbReference type="PANTHER" id="PTHR30046:SF0">
    <property type="entry name" value="FLAGELLAR M-RING PROTEIN"/>
    <property type="match status" value="1"/>
</dbReference>
<comment type="subcellular location">
    <subcellularLocation>
        <location evidence="1 9">Bacterial flagellum basal body</location>
    </subcellularLocation>
    <subcellularLocation>
        <location evidence="2">Cell membrane</location>
        <topology evidence="2">Multi-pass membrane protein</topology>
    </subcellularLocation>
</comment>
<keyword evidence="5 11" id="KW-0812">Transmembrane</keyword>
<evidence type="ECO:0000256" key="3">
    <source>
        <dbReference type="ARBA" id="ARBA00007971"/>
    </source>
</evidence>
<sequence>MNAFLQMLRGLGPMRLAAIAGVGVSILGFFIYLMSRVAAPQMELLYGDLDLGDSKQIIEKLTADKIPYELRKDGTEVWVPKDRKLDLRVRMAEQALPAGGRMAGYELFDKQDALGSTSFQQNITMVRALEGELSKTIRSIDKVKAARVHLVLPKREAFSRDTQEPSASVIIKMNGSQRLDKGQVSAIQHLIAAAVPKMKPSRISIVDDKGTLLAKGFENSKEYQAQTAEDMKVKTEAKLVKTIEDLLERSLGPGRVRAEVTVDMDLSQATTTEETFDPETKVVRSQVTVNEGEQSQDAEPTPVTVQQNLPDPNASSGGNIRTSTKINKNQETVNYEISRKTKSTVREMGEIRKVSAAVIVDGVREQSADGKQTSYRDRTAEELSQIEALVKSAIGYTKDRDDQVKVASMPFYKGEELLQAEEPGEFIFGMRRDFVEKIASNLGLSVVAILFLLLVLRPLISRAIESMQGQVGPDGRRLLTTDGGAMPQLTGPSGAAMPAPLGGEEEVIADELIDIDKVEGRVKASSIRKIGEIVEKHPEEALSIIRNWLYQES</sequence>
<dbReference type="AlphaFoldDB" id="A0A0C2YIS9"/>
<evidence type="ECO:0000313" key="14">
    <source>
        <dbReference type="EMBL" id="KIL99629.1"/>
    </source>
</evidence>
<evidence type="ECO:0000256" key="10">
    <source>
        <dbReference type="SAM" id="MobiDB-lite"/>
    </source>
</evidence>
<dbReference type="OrthoDB" id="9807026at2"/>
<evidence type="ECO:0000259" key="13">
    <source>
        <dbReference type="Pfam" id="PF08345"/>
    </source>
</evidence>
<keyword evidence="15" id="KW-1185">Reference proteome</keyword>
<name>A0A0C2YIS9_PARME</name>
<evidence type="ECO:0000259" key="12">
    <source>
        <dbReference type="Pfam" id="PF01514"/>
    </source>
</evidence>
<dbReference type="Proteomes" id="UP000031971">
    <property type="component" value="Unassembled WGS sequence"/>
</dbReference>
<keyword evidence="4" id="KW-1003">Cell membrane</keyword>
<dbReference type="GO" id="GO:0005886">
    <property type="term" value="C:plasma membrane"/>
    <property type="evidence" value="ECO:0007669"/>
    <property type="project" value="UniProtKB-SubCell"/>
</dbReference>
<dbReference type="RefSeq" id="WP_041040192.1">
    <property type="nucleotide sequence ID" value="NZ_JXSL01000022.1"/>
</dbReference>
<comment type="caution">
    <text evidence="14">The sequence shown here is derived from an EMBL/GenBank/DDBJ whole genome shotgun (WGS) entry which is preliminary data.</text>
</comment>
<feature type="region of interest" description="Disordered" evidence="10">
    <location>
        <begin position="288"/>
        <end position="327"/>
    </location>
</feature>
<feature type="domain" description="Flagellar M-ring N-terminal" evidence="12">
    <location>
        <begin position="39"/>
        <end position="214"/>
    </location>
</feature>
<proteinExistence type="inferred from homology"/>
<evidence type="ECO:0000256" key="9">
    <source>
        <dbReference type="PIRNR" id="PIRNR004862"/>
    </source>
</evidence>
<dbReference type="GO" id="GO:0003774">
    <property type="term" value="F:cytoskeletal motor activity"/>
    <property type="evidence" value="ECO:0007669"/>
    <property type="project" value="InterPro"/>
</dbReference>
<keyword evidence="8 9" id="KW-0975">Bacterial flagellum</keyword>
<comment type="similarity">
    <text evidence="3 9">Belongs to the FliF family.</text>
</comment>
<dbReference type="InterPro" id="IPR013556">
    <property type="entry name" value="Flag_M-ring_C"/>
</dbReference>
<evidence type="ECO:0000256" key="8">
    <source>
        <dbReference type="ARBA" id="ARBA00023143"/>
    </source>
</evidence>
<feature type="transmembrane region" description="Helical" evidence="11">
    <location>
        <begin position="438"/>
        <end position="460"/>
    </location>
</feature>
<feature type="transmembrane region" description="Helical" evidence="11">
    <location>
        <begin position="12"/>
        <end position="33"/>
    </location>
</feature>
<organism evidence="14 15">
    <name type="scientific">Paramagnetospirillum magnetotacticum MS-1</name>
    <dbReference type="NCBI Taxonomy" id="272627"/>
    <lineage>
        <taxon>Bacteria</taxon>
        <taxon>Pseudomonadati</taxon>
        <taxon>Pseudomonadota</taxon>
        <taxon>Alphaproteobacteria</taxon>
        <taxon>Rhodospirillales</taxon>
        <taxon>Magnetospirillaceae</taxon>
        <taxon>Paramagnetospirillum</taxon>
    </lineage>
</organism>
<dbReference type="InterPro" id="IPR000067">
    <property type="entry name" value="FlgMring_FliF"/>
</dbReference>
<feature type="domain" description="Flagellar M-ring C-terminal" evidence="13">
    <location>
        <begin position="247"/>
        <end position="411"/>
    </location>
</feature>